<keyword evidence="4" id="KW-0472">Membrane</keyword>
<evidence type="ECO:0000313" key="8">
    <source>
        <dbReference type="Proteomes" id="UP000324800"/>
    </source>
</evidence>
<dbReference type="GO" id="GO:0006886">
    <property type="term" value="P:intracellular protein transport"/>
    <property type="evidence" value="ECO:0007669"/>
    <property type="project" value="InterPro"/>
</dbReference>
<dbReference type="InterPro" id="IPR016024">
    <property type="entry name" value="ARM-type_fold"/>
</dbReference>
<dbReference type="Proteomes" id="UP000324800">
    <property type="component" value="Unassembled WGS sequence"/>
</dbReference>
<reference evidence="7 8" key="1">
    <citation type="submission" date="2019-03" db="EMBL/GenBank/DDBJ databases">
        <title>Single cell metagenomics reveals metabolic interactions within the superorganism composed of flagellate Streblomastix strix and complex community of Bacteroidetes bacteria on its surface.</title>
        <authorList>
            <person name="Treitli S.C."/>
            <person name="Kolisko M."/>
            <person name="Husnik F."/>
            <person name="Keeling P."/>
            <person name="Hampl V."/>
        </authorList>
    </citation>
    <scope>NUCLEOTIDE SEQUENCE [LARGE SCALE GENOMIC DNA]</scope>
    <source>
        <strain evidence="7">ST1C</strain>
    </source>
</reference>
<comment type="caution">
    <text evidence="7">The sequence shown here is derived from an EMBL/GenBank/DDBJ whole genome shotgun (WGS) entry which is preliminary data.</text>
</comment>
<evidence type="ECO:0000256" key="3">
    <source>
        <dbReference type="ARBA" id="ARBA00022927"/>
    </source>
</evidence>
<evidence type="ECO:0000256" key="5">
    <source>
        <dbReference type="SAM" id="MobiDB-lite"/>
    </source>
</evidence>
<dbReference type="Gene3D" id="1.25.10.10">
    <property type="entry name" value="Leucine-rich Repeat Variant"/>
    <property type="match status" value="1"/>
</dbReference>
<evidence type="ECO:0000313" key="7">
    <source>
        <dbReference type="EMBL" id="KAA6368611.1"/>
    </source>
</evidence>
<dbReference type="SUPFAM" id="SSF48371">
    <property type="entry name" value="ARM repeat"/>
    <property type="match status" value="1"/>
</dbReference>
<feature type="region of interest" description="Disordered" evidence="5">
    <location>
        <begin position="61"/>
        <end position="103"/>
    </location>
</feature>
<feature type="non-terminal residue" evidence="7">
    <location>
        <position position="1"/>
    </location>
</feature>
<evidence type="ECO:0000259" key="6">
    <source>
        <dbReference type="Pfam" id="PF01602"/>
    </source>
</evidence>
<proteinExistence type="predicted"/>
<evidence type="ECO:0000256" key="2">
    <source>
        <dbReference type="ARBA" id="ARBA00022448"/>
    </source>
</evidence>
<protein>
    <submittedName>
        <fullName evidence="7">Putative Adaptor protein complex AP-2 alpha subunit</fullName>
    </submittedName>
</protein>
<accession>A0A5J4UF17</accession>
<dbReference type="PANTHER" id="PTHR22780">
    <property type="entry name" value="ADAPTIN, ALPHA/GAMMA/EPSILON"/>
    <property type="match status" value="1"/>
</dbReference>
<evidence type="ECO:0000256" key="1">
    <source>
        <dbReference type="ARBA" id="ARBA00004308"/>
    </source>
</evidence>
<dbReference type="EMBL" id="SNRW01017183">
    <property type="protein sequence ID" value="KAA6368611.1"/>
    <property type="molecule type" value="Genomic_DNA"/>
</dbReference>
<dbReference type="AlphaFoldDB" id="A0A5J4UF17"/>
<dbReference type="GO" id="GO:0030117">
    <property type="term" value="C:membrane coat"/>
    <property type="evidence" value="ECO:0007669"/>
    <property type="project" value="InterPro"/>
</dbReference>
<dbReference type="InterPro" id="IPR002553">
    <property type="entry name" value="Clathrin/coatomer_adapt-like_N"/>
</dbReference>
<dbReference type="InterPro" id="IPR011989">
    <property type="entry name" value="ARM-like"/>
</dbReference>
<gene>
    <name evidence="7" type="ORF">EZS28_035862</name>
</gene>
<comment type="subcellular location">
    <subcellularLocation>
        <location evidence="1">Endomembrane system</location>
    </subcellularLocation>
</comment>
<sequence length="286" mass="32302">QDKKAYKDLIEVLRGVIGTDSKKFVSVDAKTKQVRRRNAMLAVLFEGINVATRLFQDENFSKDKDNKDKQTDNKDPSKIVDSNSAKDNKDGQGGERTKEKDGRDIIQKSVNHVRYFLSFQDPDLRYLALESIQHLCALDPDSTGNDSKFVAAVEKTLHHPDLSLRRRAVDVLFEMCSEDNSEQIVGQLVDYLDEAEETEIKNELVIKIAILAEKYPVDTPWYVDVMMRLVQTAGDSAPQEIWYRTVQIVSSHPNMQSYAATTAAVMLRQINLPEAAVRMCGYLVAG</sequence>
<evidence type="ECO:0000256" key="4">
    <source>
        <dbReference type="ARBA" id="ARBA00023136"/>
    </source>
</evidence>
<organism evidence="7 8">
    <name type="scientific">Streblomastix strix</name>
    <dbReference type="NCBI Taxonomy" id="222440"/>
    <lineage>
        <taxon>Eukaryota</taxon>
        <taxon>Metamonada</taxon>
        <taxon>Preaxostyla</taxon>
        <taxon>Oxymonadida</taxon>
        <taxon>Streblomastigidae</taxon>
        <taxon>Streblomastix</taxon>
    </lineage>
</organism>
<feature type="domain" description="Clathrin/coatomer adaptor adaptin-like N-terminal" evidence="6">
    <location>
        <begin position="99"/>
        <end position="279"/>
    </location>
</feature>
<name>A0A5J4UF17_9EUKA</name>
<dbReference type="OrthoDB" id="413467at2759"/>
<keyword evidence="2" id="KW-0813">Transport</keyword>
<dbReference type="GO" id="GO:0016192">
    <property type="term" value="P:vesicle-mediated transport"/>
    <property type="evidence" value="ECO:0007669"/>
    <property type="project" value="InterPro"/>
</dbReference>
<keyword evidence="3" id="KW-0653">Protein transport</keyword>
<dbReference type="GO" id="GO:0012505">
    <property type="term" value="C:endomembrane system"/>
    <property type="evidence" value="ECO:0007669"/>
    <property type="project" value="UniProtKB-SubCell"/>
</dbReference>
<dbReference type="InterPro" id="IPR050840">
    <property type="entry name" value="Adaptor_Complx_Large_Subunit"/>
</dbReference>
<dbReference type="Pfam" id="PF01602">
    <property type="entry name" value="Adaptin_N"/>
    <property type="match status" value="1"/>
</dbReference>